<evidence type="ECO:0000259" key="3">
    <source>
        <dbReference type="PROSITE" id="PS50234"/>
    </source>
</evidence>
<sequence>MARHANGKNTYAVAGWVIAVAVIAAVALIAALVWALTRGGSGTDDAAQAEGSVAASKAGSQDAASAATSETKTESGSESAEPATSSSKAPASSTAPASTGSADTLLLLDTSDALAPNFDPVTGAAADAAQSLGEKNKQVALWNYSSPINPGVQVGYRTNLNFGPGADAAGAVTQFGTGGVPQTRSAVIAAVQAASDHSQQTNDTTRVLVVTTGTKDDLDDKAFADALKDAKGDKVQLSVVHLGKDGADEQLEAAADGYSTVDTPGDKKAVSQALREAAGI</sequence>
<dbReference type="RefSeq" id="WP_022861959.1">
    <property type="nucleotide sequence ID" value="NZ_ATVG01000001.1"/>
</dbReference>
<keyword evidence="5" id="KW-1185">Reference proteome</keyword>
<accession>A0ABY7U7C7</accession>
<organism evidence="4 5">
    <name type="scientific">Corynebacterium massiliense DSM 45435</name>
    <dbReference type="NCBI Taxonomy" id="1121364"/>
    <lineage>
        <taxon>Bacteria</taxon>
        <taxon>Bacillati</taxon>
        <taxon>Actinomycetota</taxon>
        <taxon>Actinomycetes</taxon>
        <taxon>Mycobacteriales</taxon>
        <taxon>Corynebacteriaceae</taxon>
        <taxon>Corynebacterium</taxon>
    </lineage>
</organism>
<evidence type="ECO:0000313" key="4">
    <source>
        <dbReference type="EMBL" id="WCZ32484.1"/>
    </source>
</evidence>
<dbReference type="Pfam" id="PF00092">
    <property type="entry name" value="VWA"/>
    <property type="match status" value="1"/>
</dbReference>
<keyword evidence="2" id="KW-0812">Transmembrane</keyword>
<dbReference type="SUPFAM" id="SSF53300">
    <property type="entry name" value="vWA-like"/>
    <property type="match status" value="1"/>
</dbReference>
<dbReference type="CDD" id="cd00198">
    <property type="entry name" value="vWFA"/>
    <property type="match status" value="1"/>
</dbReference>
<reference evidence="4 5" key="1">
    <citation type="submission" date="2020-10" db="EMBL/GenBank/DDBJ databases">
        <title>Complete genome sequence of Corynebacterium massiliense DSM 45435, type strain of Corynebacterium massiliense.</title>
        <authorList>
            <person name="Busche T."/>
            <person name="Kalinowski J."/>
            <person name="Ruckert C."/>
        </authorList>
    </citation>
    <scope>NUCLEOTIDE SEQUENCE [LARGE SCALE GENOMIC DNA]</scope>
    <source>
        <strain evidence="4 5">DSM 45435</strain>
    </source>
</reference>
<feature type="domain" description="VWFA" evidence="3">
    <location>
        <begin position="103"/>
        <end position="255"/>
    </location>
</feature>
<feature type="compositionally biased region" description="Low complexity" evidence="1">
    <location>
        <begin position="63"/>
        <end position="100"/>
    </location>
</feature>
<dbReference type="InterPro" id="IPR036465">
    <property type="entry name" value="vWFA_dom_sf"/>
</dbReference>
<gene>
    <name evidence="4" type="ORF">CMASS_05210</name>
</gene>
<protein>
    <recommendedName>
        <fullName evidence="3">VWFA domain-containing protein</fullName>
    </recommendedName>
</protein>
<evidence type="ECO:0000256" key="1">
    <source>
        <dbReference type="SAM" id="MobiDB-lite"/>
    </source>
</evidence>
<evidence type="ECO:0000256" key="2">
    <source>
        <dbReference type="SAM" id="Phobius"/>
    </source>
</evidence>
<dbReference type="Proteomes" id="UP001220064">
    <property type="component" value="Chromosome"/>
</dbReference>
<feature type="transmembrane region" description="Helical" evidence="2">
    <location>
        <begin position="12"/>
        <end position="36"/>
    </location>
</feature>
<evidence type="ECO:0000313" key="5">
    <source>
        <dbReference type="Proteomes" id="UP001220064"/>
    </source>
</evidence>
<feature type="region of interest" description="Disordered" evidence="1">
    <location>
        <begin position="52"/>
        <end position="100"/>
    </location>
</feature>
<dbReference type="SMART" id="SM00327">
    <property type="entry name" value="VWA"/>
    <property type="match status" value="1"/>
</dbReference>
<dbReference type="InterPro" id="IPR002035">
    <property type="entry name" value="VWF_A"/>
</dbReference>
<keyword evidence="2" id="KW-1133">Transmembrane helix</keyword>
<proteinExistence type="predicted"/>
<dbReference type="PROSITE" id="PS50234">
    <property type="entry name" value="VWFA"/>
    <property type="match status" value="1"/>
</dbReference>
<keyword evidence="2" id="KW-0472">Membrane</keyword>
<dbReference type="EMBL" id="CP063189">
    <property type="protein sequence ID" value="WCZ32484.1"/>
    <property type="molecule type" value="Genomic_DNA"/>
</dbReference>
<dbReference type="Gene3D" id="3.40.50.410">
    <property type="entry name" value="von Willebrand factor, type A domain"/>
    <property type="match status" value="1"/>
</dbReference>
<name>A0ABY7U7C7_9CORY</name>